<dbReference type="Pfam" id="PF00854">
    <property type="entry name" value="PTR2"/>
    <property type="match status" value="1"/>
</dbReference>
<keyword evidence="9" id="KW-1185">Reference proteome</keyword>
<gene>
    <name evidence="8" type="primary">Vigan.09G061500</name>
    <name evidence="8" type="ORF">VIGAN_09061500</name>
</gene>
<comment type="subcellular location">
    <subcellularLocation>
        <location evidence="1">Membrane</location>
        <topology evidence="1">Multi-pass membrane protein</topology>
    </subcellularLocation>
</comment>
<feature type="region of interest" description="Disordered" evidence="6">
    <location>
        <begin position="571"/>
        <end position="604"/>
    </location>
</feature>
<reference evidence="8 9" key="1">
    <citation type="journal article" date="2015" name="Sci. Rep.">
        <title>The power of single molecule real-time sequencing technology in the de novo assembly of a eukaryotic genome.</title>
        <authorList>
            <person name="Sakai H."/>
            <person name="Naito K."/>
            <person name="Ogiso-Tanaka E."/>
            <person name="Takahashi Y."/>
            <person name="Iseki K."/>
            <person name="Muto C."/>
            <person name="Satou K."/>
            <person name="Teruya K."/>
            <person name="Shiroma A."/>
            <person name="Shimoji M."/>
            <person name="Hirano T."/>
            <person name="Itoh T."/>
            <person name="Kaga A."/>
            <person name="Tomooka N."/>
        </authorList>
    </citation>
    <scope>NUCLEOTIDE SEQUENCE [LARGE SCALE GENOMIC DNA]</scope>
    <source>
        <strain evidence="9">cv. Shumari</strain>
    </source>
</reference>
<dbReference type="GO" id="GO:0016020">
    <property type="term" value="C:membrane"/>
    <property type="evidence" value="ECO:0007669"/>
    <property type="project" value="UniProtKB-SubCell"/>
</dbReference>
<sequence>MARQEKSSTFEKKILSLKARIPYLIRRYGALTFIAALLVSYRFMEIAVLSIMMEYLTEILQMQNQRIAAIVINLGDALSSLFFVVVSLISQTYTGSFTMITLCAAASIEGLMLLWTSTLPVPSAIGSAFAAIVFLGIGKSGQKLSENFLEYQFEEKIKPKKQGGKDGSTQDRNERSLGHTIFVNIWLFFPLVVGYIITVCLDFVFHDATLEDLFRFSALLMGATHLLFLIGSLGYSRQELPVESDLSKIHRIFITALRKLSLKYPTSSNSYYWKGYKQQHTYTRGEGVRLLPRVPRLFRWLDKAAIVKSEEEEDSRHHRESIDTQEKKKKICTVKDVRDVKSLVHIIYLGLTIFPYSLLIASGDTFFVAQASELKSVMNKRGNDISILFLIKSVATDMSEFTCFLISLPFRKKQKSRVARFIWERKAATIMRIGFGITCAVICGIIAWQVEMRRLSSKFTTVALVPQFVLLGMTEGLVDGGIERLFDDHVAKSLSNFEDSFSELVVGGGKLLIIPIVWIFSGWIKETIDDSHLDRYYLMLAIMNAVLLLAFAYYSVTYAYKEVCPEDEKVTTEERVDHAHQPDSEDAYQENTYPLKMGKSGSFP</sequence>
<dbReference type="AlphaFoldDB" id="A0A0S3SWY4"/>
<feature type="transmembrane region" description="Helical" evidence="7">
    <location>
        <begin position="67"/>
        <end position="89"/>
    </location>
</feature>
<comment type="similarity">
    <text evidence="2">Belongs to the major facilitator superfamily. Proton-dependent oligopeptide transporter (POT/PTR) (TC 2.A.17) family.</text>
</comment>
<evidence type="ECO:0000256" key="2">
    <source>
        <dbReference type="ARBA" id="ARBA00005982"/>
    </source>
</evidence>
<dbReference type="Proteomes" id="UP000291084">
    <property type="component" value="Chromosome 9"/>
</dbReference>
<dbReference type="InterPro" id="IPR036259">
    <property type="entry name" value="MFS_trans_sf"/>
</dbReference>
<dbReference type="OrthoDB" id="1181826at2759"/>
<proteinExistence type="inferred from homology"/>
<feature type="transmembrane region" description="Helical" evidence="7">
    <location>
        <begin position="121"/>
        <end position="138"/>
    </location>
</feature>
<feature type="transmembrane region" description="Helical" evidence="7">
    <location>
        <begin position="96"/>
        <end position="115"/>
    </location>
</feature>
<evidence type="ECO:0000256" key="5">
    <source>
        <dbReference type="ARBA" id="ARBA00023136"/>
    </source>
</evidence>
<name>A0A0S3SWY4_PHAAN</name>
<evidence type="ECO:0000256" key="7">
    <source>
        <dbReference type="SAM" id="Phobius"/>
    </source>
</evidence>
<feature type="transmembrane region" description="Helical" evidence="7">
    <location>
        <begin position="181"/>
        <end position="204"/>
    </location>
</feature>
<feature type="transmembrane region" description="Helical" evidence="7">
    <location>
        <begin position="429"/>
        <end position="450"/>
    </location>
</feature>
<dbReference type="Gene3D" id="1.20.1250.20">
    <property type="entry name" value="MFS general substrate transporter like domains"/>
    <property type="match status" value="1"/>
</dbReference>
<evidence type="ECO:0000256" key="1">
    <source>
        <dbReference type="ARBA" id="ARBA00004141"/>
    </source>
</evidence>
<evidence type="ECO:0000313" key="8">
    <source>
        <dbReference type="EMBL" id="BAT97231.1"/>
    </source>
</evidence>
<feature type="compositionally biased region" description="Basic and acidic residues" evidence="6">
    <location>
        <begin position="571"/>
        <end position="583"/>
    </location>
</feature>
<dbReference type="GO" id="GO:0022857">
    <property type="term" value="F:transmembrane transporter activity"/>
    <property type="evidence" value="ECO:0007669"/>
    <property type="project" value="InterPro"/>
</dbReference>
<dbReference type="InterPro" id="IPR000109">
    <property type="entry name" value="POT_fam"/>
</dbReference>
<dbReference type="PANTHER" id="PTHR11654">
    <property type="entry name" value="OLIGOPEPTIDE TRANSPORTER-RELATED"/>
    <property type="match status" value="1"/>
</dbReference>
<accession>A0A0S3SWY4</accession>
<feature type="transmembrane region" description="Helical" evidence="7">
    <location>
        <begin position="536"/>
        <end position="556"/>
    </location>
</feature>
<evidence type="ECO:0000256" key="6">
    <source>
        <dbReference type="SAM" id="MobiDB-lite"/>
    </source>
</evidence>
<feature type="transmembrane region" description="Helical" evidence="7">
    <location>
        <begin position="504"/>
        <end position="524"/>
    </location>
</feature>
<feature type="transmembrane region" description="Helical" evidence="7">
    <location>
        <begin position="28"/>
        <end position="52"/>
    </location>
</feature>
<keyword evidence="3 7" id="KW-0812">Transmembrane</keyword>
<evidence type="ECO:0000313" key="9">
    <source>
        <dbReference type="Proteomes" id="UP000291084"/>
    </source>
</evidence>
<feature type="transmembrane region" description="Helical" evidence="7">
    <location>
        <begin position="216"/>
        <end position="235"/>
    </location>
</feature>
<dbReference type="EMBL" id="AP015042">
    <property type="protein sequence ID" value="BAT97231.1"/>
    <property type="molecule type" value="Genomic_DNA"/>
</dbReference>
<feature type="transmembrane region" description="Helical" evidence="7">
    <location>
        <begin position="346"/>
        <end position="367"/>
    </location>
</feature>
<keyword evidence="5 7" id="KW-0472">Membrane</keyword>
<organism evidence="8 9">
    <name type="scientific">Vigna angularis var. angularis</name>
    <dbReference type="NCBI Taxonomy" id="157739"/>
    <lineage>
        <taxon>Eukaryota</taxon>
        <taxon>Viridiplantae</taxon>
        <taxon>Streptophyta</taxon>
        <taxon>Embryophyta</taxon>
        <taxon>Tracheophyta</taxon>
        <taxon>Spermatophyta</taxon>
        <taxon>Magnoliopsida</taxon>
        <taxon>eudicotyledons</taxon>
        <taxon>Gunneridae</taxon>
        <taxon>Pentapetalae</taxon>
        <taxon>rosids</taxon>
        <taxon>fabids</taxon>
        <taxon>Fabales</taxon>
        <taxon>Fabaceae</taxon>
        <taxon>Papilionoideae</taxon>
        <taxon>50 kb inversion clade</taxon>
        <taxon>NPAAA clade</taxon>
        <taxon>indigoferoid/millettioid clade</taxon>
        <taxon>Phaseoleae</taxon>
        <taxon>Vigna</taxon>
    </lineage>
</organism>
<protein>
    <submittedName>
        <fullName evidence="8">Uncharacterized protein</fullName>
    </submittedName>
</protein>
<feature type="transmembrane region" description="Helical" evidence="7">
    <location>
        <begin position="387"/>
        <end position="408"/>
    </location>
</feature>
<evidence type="ECO:0000256" key="3">
    <source>
        <dbReference type="ARBA" id="ARBA00022692"/>
    </source>
</evidence>
<keyword evidence="4 7" id="KW-1133">Transmembrane helix</keyword>
<evidence type="ECO:0000256" key="4">
    <source>
        <dbReference type="ARBA" id="ARBA00022989"/>
    </source>
</evidence>